<evidence type="ECO:0000256" key="1">
    <source>
        <dbReference type="SAM" id="Phobius"/>
    </source>
</evidence>
<dbReference type="EMBL" id="JBHSGU010000005">
    <property type="protein sequence ID" value="MFC4701269.1"/>
    <property type="molecule type" value="Genomic_DNA"/>
</dbReference>
<protein>
    <submittedName>
        <fullName evidence="2">Uncharacterized protein</fullName>
    </submittedName>
</protein>
<keyword evidence="3" id="KW-1185">Reference proteome</keyword>
<proteinExistence type="predicted"/>
<evidence type="ECO:0000313" key="3">
    <source>
        <dbReference type="Proteomes" id="UP001595897"/>
    </source>
</evidence>
<keyword evidence="1" id="KW-0812">Transmembrane</keyword>
<keyword evidence="1" id="KW-0472">Membrane</keyword>
<keyword evidence="1" id="KW-1133">Transmembrane helix</keyword>
<dbReference type="Proteomes" id="UP001595897">
    <property type="component" value="Unassembled WGS sequence"/>
</dbReference>
<evidence type="ECO:0000313" key="2">
    <source>
        <dbReference type="EMBL" id="MFC4701269.1"/>
    </source>
</evidence>
<comment type="caution">
    <text evidence="2">The sequence shown here is derived from an EMBL/GenBank/DDBJ whole genome shotgun (WGS) entry which is preliminary data.</text>
</comment>
<accession>A0ABV9LYL2</accession>
<feature type="transmembrane region" description="Helical" evidence="1">
    <location>
        <begin position="23"/>
        <end position="44"/>
    </location>
</feature>
<organism evidence="2 3">
    <name type="scientific">Glaciecola siphonariae</name>
    <dbReference type="NCBI Taxonomy" id="521012"/>
    <lineage>
        <taxon>Bacteria</taxon>
        <taxon>Pseudomonadati</taxon>
        <taxon>Pseudomonadota</taxon>
        <taxon>Gammaproteobacteria</taxon>
        <taxon>Alteromonadales</taxon>
        <taxon>Alteromonadaceae</taxon>
        <taxon>Glaciecola</taxon>
    </lineage>
</organism>
<name>A0ABV9LYL2_9ALTE</name>
<reference evidence="3" key="1">
    <citation type="journal article" date="2019" name="Int. J. Syst. Evol. Microbiol.">
        <title>The Global Catalogue of Microorganisms (GCM) 10K type strain sequencing project: providing services to taxonomists for standard genome sequencing and annotation.</title>
        <authorList>
            <consortium name="The Broad Institute Genomics Platform"/>
            <consortium name="The Broad Institute Genome Sequencing Center for Infectious Disease"/>
            <person name="Wu L."/>
            <person name="Ma J."/>
        </authorList>
    </citation>
    <scope>NUCLEOTIDE SEQUENCE [LARGE SCALE GENOMIC DNA]</scope>
    <source>
        <strain evidence="3">KACC 12507</strain>
    </source>
</reference>
<gene>
    <name evidence="2" type="ORF">ACFO4O_13935</name>
</gene>
<sequence>MKIPPKTWQAHLAEMQREARREWLQAVAISLAMIAAGALLAYLIA</sequence>